<evidence type="ECO:0000256" key="1">
    <source>
        <dbReference type="SAM" id="MobiDB-lite"/>
    </source>
</evidence>
<dbReference type="AlphaFoldDB" id="A0A9N7V543"/>
<protein>
    <submittedName>
        <fullName evidence="2">Uncharacterized protein</fullName>
    </submittedName>
</protein>
<gene>
    <name evidence="2" type="ORF">PLEPLA_LOCUS30518</name>
</gene>
<name>A0A9N7V543_PLEPL</name>
<evidence type="ECO:0000313" key="3">
    <source>
        <dbReference type="Proteomes" id="UP001153269"/>
    </source>
</evidence>
<keyword evidence="3" id="KW-1185">Reference proteome</keyword>
<evidence type="ECO:0000313" key="2">
    <source>
        <dbReference type="EMBL" id="CAB1442800.1"/>
    </source>
</evidence>
<dbReference type="Proteomes" id="UP001153269">
    <property type="component" value="Unassembled WGS sequence"/>
</dbReference>
<comment type="caution">
    <text evidence="2">The sequence shown here is derived from an EMBL/GenBank/DDBJ whole genome shotgun (WGS) entry which is preliminary data.</text>
</comment>
<dbReference type="EMBL" id="CADEAL010002928">
    <property type="protein sequence ID" value="CAB1442800.1"/>
    <property type="molecule type" value="Genomic_DNA"/>
</dbReference>
<feature type="region of interest" description="Disordered" evidence="1">
    <location>
        <begin position="46"/>
        <end position="70"/>
    </location>
</feature>
<proteinExistence type="predicted"/>
<sequence length="110" mass="12049">MESVPPCQLRMSDGLPARWTPPCQGPFTSCGCPLICLMTNGYPGRSQAGRHEIPISRRTGGGKRGGEGEVSVKTWVIERGQRGSPWERSHGLSVRAGFPQRHGVIDKHRD</sequence>
<organism evidence="2 3">
    <name type="scientific">Pleuronectes platessa</name>
    <name type="common">European plaice</name>
    <dbReference type="NCBI Taxonomy" id="8262"/>
    <lineage>
        <taxon>Eukaryota</taxon>
        <taxon>Metazoa</taxon>
        <taxon>Chordata</taxon>
        <taxon>Craniata</taxon>
        <taxon>Vertebrata</taxon>
        <taxon>Euteleostomi</taxon>
        <taxon>Actinopterygii</taxon>
        <taxon>Neopterygii</taxon>
        <taxon>Teleostei</taxon>
        <taxon>Neoteleostei</taxon>
        <taxon>Acanthomorphata</taxon>
        <taxon>Carangaria</taxon>
        <taxon>Pleuronectiformes</taxon>
        <taxon>Pleuronectoidei</taxon>
        <taxon>Pleuronectidae</taxon>
        <taxon>Pleuronectes</taxon>
    </lineage>
</organism>
<reference evidence="2" key="1">
    <citation type="submission" date="2020-03" db="EMBL/GenBank/DDBJ databases">
        <authorList>
            <person name="Weist P."/>
        </authorList>
    </citation>
    <scope>NUCLEOTIDE SEQUENCE</scope>
</reference>
<accession>A0A9N7V543</accession>